<organism evidence="7 8">
    <name type="scientific">candidate division WWE3 bacterium</name>
    <dbReference type="NCBI Taxonomy" id="2053526"/>
    <lineage>
        <taxon>Bacteria</taxon>
        <taxon>Katanobacteria</taxon>
    </lineage>
</organism>
<dbReference type="GO" id="GO:0006874">
    <property type="term" value="P:intracellular calcium ion homeostasis"/>
    <property type="evidence" value="ECO:0007669"/>
    <property type="project" value="TreeGrafter"/>
</dbReference>
<sequence length="331" mass="35477">MLQTATDVQNITNGTILSFAQISLAAFVIVFATKHFIKSSKKIAHHFGLSGYTISFFLIAVGTSLPDLIVSIESGIKQTPLLAYGNVVGSNIALLTLVTALPVLLVGKVSTRAVTRSKDINILVLFTLLPLALMIDGVIGRFDSIVLVVAYVTYFFYVLKEQTELEKVLDFFTDVDLFKETVIFITALITLIYASDGIVTASLELATTLNIHVAILGVTITAIGTTLPELSYAIAAIRNGKPADVLGDVVGSVVANSTLILAGTAIITPIKVSLLDDNGLISNLVLVITLFLFVRFANSKENINTLEASVLMTVYVLFNIGAYLLIGKSLF</sequence>
<dbReference type="InterPro" id="IPR004837">
    <property type="entry name" value="NaCa_Exmemb"/>
</dbReference>
<feature type="transmembrane region" description="Helical" evidence="5">
    <location>
        <begin position="16"/>
        <end position="37"/>
    </location>
</feature>
<evidence type="ECO:0000313" key="7">
    <source>
        <dbReference type="EMBL" id="MCA9307974.1"/>
    </source>
</evidence>
<keyword evidence="3 5" id="KW-1133">Transmembrane helix</keyword>
<protein>
    <submittedName>
        <fullName evidence="7">Sodium:calcium antiporter</fullName>
    </submittedName>
</protein>
<evidence type="ECO:0000256" key="4">
    <source>
        <dbReference type="ARBA" id="ARBA00023136"/>
    </source>
</evidence>
<comment type="subcellular location">
    <subcellularLocation>
        <location evidence="1">Membrane</location>
        <topology evidence="1">Multi-pass membrane protein</topology>
    </subcellularLocation>
</comment>
<feature type="transmembrane region" description="Helical" evidence="5">
    <location>
        <begin position="209"/>
        <end position="233"/>
    </location>
</feature>
<feature type="transmembrane region" description="Helical" evidence="5">
    <location>
        <begin position="308"/>
        <end position="326"/>
    </location>
</feature>
<dbReference type="PANTHER" id="PTHR10846">
    <property type="entry name" value="SODIUM/POTASSIUM/CALCIUM EXCHANGER"/>
    <property type="match status" value="1"/>
</dbReference>
<dbReference type="GO" id="GO:0005886">
    <property type="term" value="C:plasma membrane"/>
    <property type="evidence" value="ECO:0007669"/>
    <property type="project" value="TreeGrafter"/>
</dbReference>
<evidence type="ECO:0000256" key="2">
    <source>
        <dbReference type="ARBA" id="ARBA00022692"/>
    </source>
</evidence>
<keyword evidence="2 5" id="KW-0812">Transmembrane</keyword>
<dbReference type="Pfam" id="PF01699">
    <property type="entry name" value="Na_Ca_ex"/>
    <property type="match status" value="2"/>
</dbReference>
<dbReference type="Gene3D" id="1.20.1420.30">
    <property type="entry name" value="NCX, central ion-binding region"/>
    <property type="match status" value="1"/>
</dbReference>
<reference evidence="7" key="2">
    <citation type="journal article" date="2021" name="Microbiome">
        <title>Successional dynamics and alternative stable states in a saline activated sludge microbial community over 9 years.</title>
        <authorList>
            <person name="Wang Y."/>
            <person name="Ye J."/>
            <person name="Ju F."/>
            <person name="Liu L."/>
            <person name="Boyd J.A."/>
            <person name="Deng Y."/>
            <person name="Parks D.H."/>
            <person name="Jiang X."/>
            <person name="Yin X."/>
            <person name="Woodcroft B.J."/>
            <person name="Tyson G.W."/>
            <person name="Hugenholtz P."/>
            <person name="Polz M.F."/>
            <person name="Zhang T."/>
        </authorList>
    </citation>
    <scope>NUCLEOTIDE SEQUENCE</scope>
    <source>
        <strain evidence="7">HKST-UBA79</strain>
    </source>
</reference>
<feature type="domain" description="Sodium/calcium exchanger membrane region" evidence="6">
    <location>
        <begin position="181"/>
        <end position="320"/>
    </location>
</feature>
<dbReference type="AlphaFoldDB" id="A0A955ED75"/>
<feature type="domain" description="Sodium/calcium exchanger membrane region" evidence="6">
    <location>
        <begin position="18"/>
        <end position="159"/>
    </location>
</feature>
<feature type="transmembrane region" description="Helical" evidence="5">
    <location>
        <begin position="245"/>
        <end position="267"/>
    </location>
</feature>
<accession>A0A955ED75</accession>
<evidence type="ECO:0000256" key="3">
    <source>
        <dbReference type="ARBA" id="ARBA00022989"/>
    </source>
</evidence>
<dbReference type="PANTHER" id="PTHR10846:SF8">
    <property type="entry name" value="INNER MEMBRANE PROTEIN YRBG"/>
    <property type="match status" value="1"/>
</dbReference>
<feature type="transmembrane region" description="Helical" evidence="5">
    <location>
        <begin position="81"/>
        <end position="107"/>
    </location>
</feature>
<dbReference type="InterPro" id="IPR004481">
    <property type="entry name" value="K/Na/Ca-exchanger"/>
</dbReference>
<dbReference type="GO" id="GO:0008273">
    <property type="term" value="F:calcium, potassium:sodium antiporter activity"/>
    <property type="evidence" value="ECO:0007669"/>
    <property type="project" value="TreeGrafter"/>
</dbReference>
<feature type="transmembrane region" description="Helical" evidence="5">
    <location>
        <begin position="119"/>
        <end position="139"/>
    </location>
</feature>
<feature type="transmembrane region" description="Helical" evidence="5">
    <location>
        <begin position="279"/>
        <end position="296"/>
    </location>
</feature>
<evidence type="ECO:0000256" key="5">
    <source>
        <dbReference type="SAM" id="Phobius"/>
    </source>
</evidence>
<feature type="transmembrane region" description="Helical" evidence="5">
    <location>
        <begin position="49"/>
        <end position="69"/>
    </location>
</feature>
<dbReference type="Proteomes" id="UP000740557">
    <property type="component" value="Unassembled WGS sequence"/>
</dbReference>
<dbReference type="GO" id="GO:0005262">
    <property type="term" value="F:calcium channel activity"/>
    <property type="evidence" value="ECO:0007669"/>
    <property type="project" value="TreeGrafter"/>
</dbReference>
<reference evidence="7" key="1">
    <citation type="submission" date="2020-04" db="EMBL/GenBank/DDBJ databases">
        <authorList>
            <person name="Zhang T."/>
        </authorList>
    </citation>
    <scope>NUCLEOTIDE SEQUENCE</scope>
    <source>
        <strain evidence="7">HKST-UBA79</strain>
    </source>
</reference>
<feature type="transmembrane region" description="Helical" evidence="5">
    <location>
        <begin position="181"/>
        <end position="203"/>
    </location>
</feature>
<keyword evidence="4 5" id="KW-0472">Membrane</keyword>
<evidence type="ECO:0000259" key="6">
    <source>
        <dbReference type="Pfam" id="PF01699"/>
    </source>
</evidence>
<dbReference type="InterPro" id="IPR044880">
    <property type="entry name" value="NCX_ion-bd_dom_sf"/>
</dbReference>
<comment type="caution">
    <text evidence="7">The sequence shown here is derived from an EMBL/GenBank/DDBJ whole genome shotgun (WGS) entry which is preliminary data.</text>
</comment>
<proteinExistence type="predicted"/>
<dbReference type="EMBL" id="JAGQNX010000012">
    <property type="protein sequence ID" value="MCA9307974.1"/>
    <property type="molecule type" value="Genomic_DNA"/>
</dbReference>
<name>A0A955ED75_UNCKA</name>
<evidence type="ECO:0000313" key="8">
    <source>
        <dbReference type="Proteomes" id="UP000740557"/>
    </source>
</evidence>
<feature type="transmembrane region" description="Helical" evidence="5">
    <location>
        <begin position="145"/>
        <end position="160"/>
    </location>
</feature>
<evidence type="ECO:0000256" key="1">
    <source>
        <dbReference type="ARBA" id="ARBA00004141"/>
    </source>
</evidence>
<gene>
    <name evidence="7" type="ORF">KC980_00510</name>
</gene>